<sequence length="370" mass="43139">MYNVNMKFNSQFLKQIRSAAENYVEQNNKKKKLLERLSEEIFNIDFSLLDLISSPPEYNYAKFEEKFSLYTFNSNFVKDYSILATDGSRITIDEGLPFPFYIINVASVFEKVGKSSSHKVNSKSEFYFNKNDLYDEKGDFLAEQDINLKMLLKEAEFLSESIEMYNPDIALFDGSLILWGLKQSKKIETKKAINLYEKPIFTAFTLKKPIAGYISGTRSKEVIKTLILYLKRKGNNDISNELLLSLNDSDLMNSIMKDNQRTSIFSSTEKLLSNYSHKIYFFFLKIGQEVVRVEIPDFVYESKEILDRLIHLLFTEIERGKGYPLILKLAHFEAVINEKDKKFIENILRSKIKESSSYSEKFLSKISRRI</sequence>
<evidence type="ECO:0000313" key="3">
    <source>
        <dbReference type="Proteomes" id="UP000004793"/>
    </source>
</evidence>
<dbReference type="EMBL" id="AP012051">
    <property type="protein sequence ID" value="BAL80939.1"/>
    <property type="molecule type" value="Genomic_DNA"/>
</dbReference>
<dbReference type="Pfam" id="PF09376">
    <property type="entry name" value="NurA"/>
    <property type="match status" value="1"/>
</dbReference>
<dbReference type="SMART" id="SM00933">
    <property type="entry name" value="NurA"/>
    <property type="match status" value="1"/>
</dbReference>
<dbReference type="Proteomes" id="UP000004793">
    <property type="component" value="Chromosome"/>
</dbReference>
<dbReference type="KEGG" id="cex:CSE_08130"/>
<dbReference type="AlphaFoldDB" id="A0A7U6GEJ5"/>
<dbReference type="InterPro" id="IPR018977">
    <property type="entry name" value="NurA_domain"/>
</dbReference>
<evidence type="ECO:0000313" key="2">
    <source>
        <dbReference type="EMBL" id="BAL80939.1"/>
    </source>
</evidence>
<feature type="domain" description="NurA" evidence="1">
    <location>
        <begin position="80"/>
        <end position="336"/>
    </location>
</feature>
<proteinExistence type="predicted"/>
<reference evidence="2 3" key="1">
    <citation type="submission" date="2011-01" db="EMBL/GenBank/DDBJ databases">
        <title>Whole genome sequence of Caldisericum exile AZM16c01.</title>
        <authorList>
            <person name="Narita-Yamada S."/>
            <person name="Kawakoshi A."/>
            <person name="Nakamura S."/>
            <person name="Sasagawa M."/>
            <person name="Fukada J."/>
            <person name="Sekine M."/>
            <person name="Kato Y."/>
            <person name="Fukai R."/>
            <person name="Sasaki K."/>
            <person name="Hanamaki A."/>
            <person name="Narita H."/>
            <person name="Konno Y."/>
            <person name="Mori K."/>
            <person name="Yamazaki S."/>
            <person name="Suzuki K."/>
            <person name="Fujita N."/>
        </authorList>
    </citation>
    <scope>NUCLEOTIDE SEQUENCE [LARGE SCALE GENOMIC DNA]</scope>
    <source>
        <strain evidence="3">DSM 21853 / NBRC 104410 / AZM16c01</strain>
    </source>
</reference>
<protein>
    <recommendedName>
        <fullName evidence="1">NurA domain-containing protein</fullName>
    </recommendedName>
</protein>
<gene>
    <name evidence="2" type="ordered locus">CSE_08130</name>
</gene>
<evidence type="ECO:0000259" key="1">
    <source>
        <dbReference type="SMART" id="SM00933"/>
    </source>
</evidence>
<organism evidence="2 3">
    <name type="scientific">Caldisericum exile (strain DSM 21853 / NBRC 104410 / AZM16c01)</name>
    <dbReference type="NCBI Taxonomy" id="511051"/>
    <lineage>
        <taxon>Bacteria</taxon>
        <taxon>Pseudomonadati</taxon>
        <taxon>Caldisericota/Cryosericota group</taxon>
        <taxon>Caldisericota</taxon>
        <taxon>Caldisericia</taxon>
        <taxon>Caldisericales</taxon>
        <taxon>Caldisericaceae</taxon>
        <taxon>Caldisericum</taxon>
    </lineage>
</organism>
<keyword evidence="3" id="KW-1185">Reference proteome</keyword>
<accession>A0A7U6GEJ5</accession>
<dbReference type="OrthoDB" id="9799918at2"/>
<name>A0A7U6GEJ5_CALEA</name>